<evidence type="ECO:0008006" key="4">
    <source>
        <dbReference type="Google" id="ProtNLM"/>
    </source>
</evidence>
<dbReference type="AlphaFoldDB" id="A0A6L5JWA9"/>
<sequence>MENISEPTLPAPPVYHYDGDTGLYTGASRADPSPLEPGAWLVPRHATLEEPPAEVPSGFAAFFRAGAWSVEPVPEQDDDLDGQQDAPEGFEPEPAKPGYFRRLLAAVVGK</sequence>
<feature type="region of interest" description="Disordered" evidence="1">
    <location>
        <begin position="1"/>
        <end position="36"/>
    </location>
</feature>
<proteinExistence type="predicted"/>
<name>A0A6L5JWA9_RHOTE</name>
<feature type="region of interest" description="Disordered" evidence="1">
    <location>
        <begin position="70"/>
        <end position="97"/>
    </location>
</feature>
<gene>
    <name evidence="2" type="ORF">GHK24_03420</name>
</gene>
<comment type="caution">
    <text evidence="2">The sequence shown here is derived from an EMBL/GenBank/DDBJ whole genome shotgun (WGS) entry which is preliminary data.</text>
</comment>
<dbReference type="EMBL" id="WIXJ01000002">
    <property type="protein sequence ID" value="MQY50830.1"/>
    <property type="molecule type" value="Genomic_DNA"/>
</dbReference>
<accession>A0A6L5JWA9</accession>
<evidence type="ECO:0000313" key="3">
    <source>
        <dbReference type="Proteomes" id="UP000480275"/>
    </source>
</evidence>
<evidence type="ECO:0000256" key="1">
    <source>
        <dbReference type="SAM" id="MobiDB-lite"/>
    </source>
</evidence>
<organism evidence="2 3">
    <name type="scientific">Rhodocyclus tenuis</name>
    <name type="common">Rhodospirillum tenue</name>
    <dbReference type="NCBI Taxonomy" id="1066"/>
    <lineage>
        <taxon>Bacteria</taxon>
        <taxon>Pseudomonadati</taxon>
        <taxon>Pseudomonadota</taxon>
        <taxon>Betaproteobacteria</taxon>
        <taxon>Rhodocyclales</taxon>
        <taxon>Rhodocyclaceae</taxon>
        <taxon>Rhodocyclus</taxon>
    </lineage>
</organism>
<protein>
    <recommendedName>
        <fullName evidence="4">Phage tail protein</fullName>
    </recommendedName>
</protein>
<evidence type="ECO:0000313" key="2">
    <source>
        <dbReference type="EMBL" id="MQY50830.1"/>
    </source>
</evidence>
<dbReference type="OrthoDB" id="8596093at2"/>
<reference evidence="2 3" key="1">
    <citation type="submission" date="2019-10" db="EMBL/GenBank/DDBJ databases">
        <title>Whole-genome sequence of the purple nonsulfur photosynthetic bacterium Rhodocyclus tenuis.</title>
        <authorList>
            <person name="Kyndt J.A."/>
            <person name="Meyer T.E."/>
        </authorList>
    </citation>
    <scope>NUCLEOTIDE SEQUENCE [LARGE SCALE GENOMIC DNA]</scope>
    <source>
        <strain evidence="2 3">DSM 110</strain>
    </source>
</reference>
<dbReference type="Proteomes" id="UP000480275">
    <property type="component" value="Unassembled WGS sequence"/>
</dbReference>